<proteinExistence type="predicted"/>
<protein>
    <recommendedName>
        <fullName evidence="3">Glycosyltransferase</fullName>
    </recommendedName>
</protein>
<evidence type="ECO:0000313" key="1">
    <source>
        <dbReference type="EMBL" id="UUF07108.1"/>
    </source>
</evidence>
<name>A0ABY5JKA2_9FIRM</name>
<dbReference type="Proteomes" id="UP001058016">
    <property type="component" value="Chromosome"/>
</dbReference>
<sequence>MSKIALIMPYFGCLPNYFDLWILSAKYNKTIDWYIFTDIKELKNYPENVKVIFMTFDEVKKRCQDICNFTVCLDEYYKLCDYKPAYGLVFADYITDYDFWGHCDPDIIWGDLRKFLTKEILNENDRIFTFGHLSLYRNNERINNLFKYSKKDIFNNKCICTYEDAFTTPYSCHFDEWGGISKYLELIGMKQYDGREFADIDATRFAFYYNEINNKYGAVFSWNKGKLEAHFICNGKFGSKEYAYIHLQKRSMDVCLKDMDEESFLIVPNKFIKYSKPMKEDIEKYGKDKIYFEWYSKRGRMILENIKKGAIQRRLRKILK</sequence>
<dbReference type="InterPro" id="IPR046733">
    <property type="entry name" value="DUF6625"/>
</dbReference>
<dbReference type="EMBL" id="CP071249">
    <property type="protein sequence ID" value="UUF07108.1"/>
    <property type="molecule type" value="Genomic_DNA"/>
</dbReference>
<dbReference type="Pfam" id="PF20330">
    <property type="entry name" value="DUF6625"/>
    <property type="match status" value="1"/>
</dbReference>
<keyword evidence="2" id="KW-1185">Reference proteome</keyword>
<accession>A0ABY5JKA2</accession>
<evidence type="ECO:0008006" key="3">
    <source>
        <dbReference type="Google" id="ProtNLM"/>
    </source>
</evidence>
<gene>
    <name evidence="1" type="ORF">J0J69_06360</name>
</gene>
<organism evidence="1 2">
    <name type="scientific">Turicibacter bilis</name>
    <dbReference type="NCBI Taxonomy" id="2735723"/>
    <lineage>
        <taxon>Bacteria</taxon>
        <taxon>Bacillati</taxon>
        <taxon>Bacillota</taxon>
        <taxon>Erysipelotrichia</taxon>
        <taxon>Erysipelotrichales</taxon>
        <taxon>Turicibacteraceae</taxon>
        <taxon>Turicibacter</taxon>
    </lineage>
</organism>
<reference evidence="1 2" key="1">
    <citation type="submission" date="2021-03" db="EMBL/GenBank/DDBJ databases">
        <title>Comparative Genomics and Metabolomics in the genus Turicibacter.</title>
        <authorList>
            <person name="Maki J."/>
            <person name="Looft T."/>
        </authorList>
    </citation>
    <scope>NUCLEOTIDE SEQUENCE [LARGE SCALE GENOMIC DNA]</scope>
    <source>
        <strain evidence="1 2">MMM721</strain>
    </source>
</reference>
<evidence type="ECO:0000313" key="2">
    <source>
        <dbReference type="Proteomes" id="UP001058016"/>
    </source>
</evidence>
<dbReference type="RefSeq" id="WP_212725996.1">
    <property type="nucleotide sequence ID" value="NZ_CP071249.1"/>
</dbReference>